<comment type="catalytic activity">
    <reaction evidence="16">
        <text>L-seryl-[protein] + ATP = O-phospho-L-seryl-[protein] + ADP + H(+)</text>
        <dbReference type="Rhea" id="RHEA:17989"/>
        <dbReference type="Rhea" id="RHEA-COMP:9863"/>
        <dbReference type="Rhea" id="RHEA-COMP:11604"/>
        <dbReference type="ChEBI" id="CHEBI:15378"/>
        <dbReference type="ChEBI" id="CHEBI:29999"/>
        <dbReference type="ChEBI" id="CHEBI:30616"/>
        <dbReference type="ChEBI" id="CHEBI:83421"/>
        <dbReference type="ChEBI" id="CHEBI:456216"/>
        <dbReference type="EC" id="2.7.11.1"/>
    </reaction>
</comment>
<dbReference type="FunFam" id="2.60.120.430:FF:000003">
    <property type="entry name" value="FERONIA receptor-like kinase"/>
    <property type="match status" value="1"/>
</dbReference>
<dbReference type="EC" id="2.7.11.1" evidence="2"/>
<feature type="transmembrane region" description="Helical" evidence="19">
    <location>
        <begin position="452"/>
        <end position="474"/>
    </location>
</feature>
<evidence type="ECO:0000256" key="14">
    <source>
        <dbReference type="ARBA" id="ARBA00023279"/>
    </source>
</evidence>
<evidence type="ECO:0000256" key="2">
    <source>
        <dbReference type="ARBA" id="ARBA00012513"/>
    </source>
</evidence>
<evidence type="ECO:0000256" key="20">
    <source>
        <dbReference type="SAM" id="SignalP"/>
    </source>
</evidence>
<feature type="binding site" evidence="17">
    <location>
        <position position="564"/>
    </location>
    <ligand>
        <name>ATP</name>
        <dbReference type="ChEBI" id="CHEBI:30616"/>
    </ligand>
</feature>
<dbReference type="EMBL" id="JAAALK010000284">
    <property type="protein sequence ID" value="KAG8067744.1"/>
    <property type="molecule type" value="Genomic_DNA"/>
</dbReference>
<dbReference type="CDD" id="cd14066">
    <property type="entry name" value="STKc_IRAK"/>
    <property type="match status" value="1"/>
</dbReference>
<evidence type="ECO:0000256" key="15">
    <source>
        <dbReference type="ARBA" id="ARBA00047899"/>
    </source>
</evidence>
<evidence type="ECO:0000256" key="18">
    <source>
        <dbReference type="SAM" id="MobiDB-lite"/>
    </source>
</evidence>
<dbReference type="GO" id="GO:0004714">
    <property type="term" value="F:transmembrane receptor protein tyrosine kinase activity"/>
    <property type="evidence" value="ECO:0007669"/>
    <property type="project" value="InterPro"/>
</dbReference>
<dbReference type="EMBL" id="JAAALK010000284">
    <property type="protein sequence ID" value="KAG8067745.1"/>
    <property type="molecule type" value="Genomic_DNA"/>
</dbReference>
<dbReference type="OrthoDB" id="1903759at2759"/>
<feature type="compositionally biased region" description="Polar residues" evidence="18">
    <location>
        <begin position="817"/>
        <end position="830"/>
    </location>
</feature>
<dbReference type="AlphaFoldDB" id="A0A8J5W0V3"/>
<accession>A0A8J5W0V3</accession>
<reference evidence="22" key="1">
    <citation type="journal article" date="2021" name="bioRxiv">
        <title>Whole Genome Assembly and Annotation of Northern Wild Rice, Zizania palustris L., Supports a Whole Genome Duplication in the Zizania Genus.</title>
        <authorList>
            <person name="Haas M."/>
            <person name="Kono T."/>
            <person name="Macchietto M."/>
            <person name="Millas R."/>
            <person name="McGilp L."/>
            <person name="Shao M."/>
            <person name="Duquette J."/>
            <person name="Hirsch C.N."/>
            <person name="Kimball J."/>
        </authorList>
    </citation>
    <scope>NUCLEOTIDE SEQUENCE</scope>
    <source>
        <tissue evidence="22">Fresh leaf tissue</tissue>
    </source>
</reference>
<dbReference type="GO" id="GO:0004674">
    <property type="term" value="F:protein serine/threonine kinase activity"/>
    <property type="evidence" value="ECO:0007669"/>
    <property type="project" value="UniProtKB-KW"/>
</dbReference>
<evidence type="ECO:0000256" key="4">
    <source>
        <dbReference type="ARBA" id="ARBA00022527"/>
    </source>
</evidence>
<feature type="compositionally biased region" description="Low complexity" evidence="18">
    <location>
        <begin position="499"/>
        <end position="515"/>
    </location>
</feature>
<feature type="region of interest" description="Disordered" evidence="18">
    <location>
        <begin position="817"/>
        <end position="860"/>
    </location>
</feature>
<evidence type="ECO:0000256" key="5">
    <source>
        <dbReference type="ARBA" id="ARBA00022679"/>
    </source>
</evidence>
<keyword evidence="3" id="KW-1003">Cell membrane</keyword>
<evidence type="ECO:0000259" key="21">
    <source>
        <dbReference type="PROSITE" id="PS50011"/>
    </source>
</evidence>
<dbReference type="GO" id="GO:0005886">
    <property type="term" value="C:plasma membrane"/>
    <property type="evidence" value="ECO:0007669"/>
    <property type="project" value="UniProtKB-SubCell"/>
</dbReference>
<dbReference type="FunFam" id="2.60.120.430:FF:000007">
    <property type="entry name" value="FERONIA receptor-like kinase"/>
    <property type="match status" value="1"/>
</dbReference>
<feature type="signal peptide" evidence="20">
    <location>
        <begin position="1"/>
        <end position="26"/>
    </location>
</feature>
<keyword evidence="6 19" id="KW-0812">Transmembrane</keyword>
<feature type="region of interest" description="Disordered" evidence="18">
    <location>
        <begin position="483"/>
        <end position="516"/>
    </location>
</feature>
<gene>
    <name evidence="22" type="ORF">GUJ93_ZPchr0005g14467</name>
</gene>
<dbReference type="InterPro" id="IPR017441">
    <property type="entry name" value="Protein_kinase_ATP_BS"/>
</dbReference>
<evidence type="ECO:0000256" key="7">
    <source>
        <dbReference type="ARBA" id="ARBA00022729"/>
    </source>
</evidence>
<evidence type="ECO:0000256" key="16">
    <source>
        <dbReference type="ARBA" id="ARBA00048679"/>
    </source>
</evidence>
<evidence type="ECO:0000256" key="8">
    <source>
        <dbReference type="ARBA" id="ARBA00022741"/>
    </source>
</evidence>
<evidence type="ECO:0000256" key="19">
    <source>
        <dbReference type="SAM" id="Phobius"/>
    </source>
</evidence>
<evidence type="ECO:0000313" key="23">
    <source>
        <dbReference type="Proteomes" id="UP000729402"/>
    </source>
</evidence>
<keyword evidence="5" id="KW-0808">Transferase</keyword>
<dbReference type="Pfam" id="PF07714">
    <property type="entry name" value="PK_Tyr_Ser-Thr"/>
    <property type="match status" value="1"/>
</dbReference>
<keyword evidence="23" id="KW-1185">Reference proteome</keyword>
<evidence type="ECO:0000256" key="6">
    <source>
        <dbReference type="ARBA" id="ARBA00022692"/>
    </source>
</evidence>
<keyword evidence="13" id="KW-0325">Glycoprotein</keyword>
<evidence type="ECO:0000256" key="1">
    <source>
        <dbReference type="ARBA" id="ARBA00004251"/>
    </source>
</evidence>
<keyword evidence="11 19" id="KW-1133">Transmembrane helix</keyword>
<organism evidence="22 23">
    <name type="scientific">Zizania palustris</name>
    <name type="common">Northern wild rice</name>
    <dbReference type="NCBI Taxonomy" id="103762"/>
    <lineage>
        <taxon>Eukaryota</taxon>
        <taxon>Viridiplantae</taxon>
        <taxon>Streptophyta</taxon>
        <taxon>Embryophyta</taxon>
        <taxon>Tracheophyta</taxon>
        <taxon>Spermatophyta</taxon>
        <taxon>Magnoliopsida</taxon>
        <taxon>Liliopsida</taxon>
        <taxon>Poales</taxon>
        <taxon>Poaceae</taxon>
        <taxon>BOP clade</taxon>
        <taxon>Oryzoideae</taxon>
        <taxon>Oryzeae</taxon>
        <taxon>Zizaniinae</taxon>
        <taxon>Zizania</taxon>
    </lineage>
</organism>
<evidence type="ECO:0000256" key="11">
    <source>
        <dbReference type="ARBA" id="ARBA00022989"/>
    </source>
</evidence>
<protein>
    <recommendedName>
        <fullName evidence="2">non-specific serine/threonine protein kinase</fullName>
        <ecNumber evidence="2">2.7.11.1</ecNumber>
    </recommendedName>
</protein>
<reference evidence="22" key="2">
    <citation type="submission" date="2021-02" db="EMBL/GenBank/DDBJ databases">
        <authorList>
            <person name="Kimball J.A."/>
            <person name="Haas M.W."/>
            <person name="Macchietto M."/>
            <person name="Kono T."/>
            <person name="Duquette J."/>
            <person name="Shao M."/>
        </authorList>
    </citation>
    <scope>NUCLEOTIDE SEQUENCE</scope>
    <source>
        <tissue evidence="22">Fresh leaf tissue</tissue>
    </source>
</reference>
<comment type="caution">
    <text evidence="22">The sequence shown here is derived from an EMBL/GenBank/DDBJ whole genome shotgun (WGS) entry which is preliminary data.</text>
</comment>
<dbReference type="InterPro" id="IPR045272">
    <property type="entry name" value="ANXUR1/2-like"/>
</dbReference>
<keyword evidence="7 20" id="KW-0732">Signal</keyword>
<evidence type="ECO:0000313" key="22">
    <source>
        <dbReference type="EMBL" id="KAG8067744.1"/>
    </source>
</evidence>
<evidence type="ECO:0000256" key="13">
    <source>
        <dbReference type="ARBA" id="ARBA00023180"/>
    </source>
</evidence>
<keyword evidence="8 17" id="KW-0547">Nucleotide-binding</keyword>
<evidence type="ECO:0000256" key="3">
    <source>
        <dbReference type="ARBA" id="ARBA00022475"/>
    </source>
</evidence>
<proteinExistence type="predicted"/>
<feature type="compositionally biased region" description="Basic and acidic residues" evidence="18">
    <location>
        <begin position="483"/>
        <end position="492"/>
    </location>
</feature>
<dbReference type="InterPro" id="IPR001245">
    <property type="entry name" value="Ser-Thr/Tyr_kinase_cat_dom"/>
</dbReference>
<dbReference type="SMART" id="SM00220">
    <property type="entry name" value="S_TKc"/>
    <property type="match status" value="1"/>
</dbReference>
<feature type="region of interest" description="Disordered" evidence="18">
    <location>
        <begin position="417"/>
        <end position="443"/>
    </location>
</feature>
<feature type="chain" id="PRO_5035391716" description="non-specific serine/threonine protein kinase" evidence="20">
    <location>
        <begin position="27"/>
        <end position="887"/>
    </location>
</feature>
<dbReference type="InterPro" id="IPR024788">
    <property type="entry name" value="Malectin-like_Carb-bd_dom"/>
</dbReference>
<evidence type="ECO:0000256" key="10">
    <source>
        <dbReference type="ARBA" id="ARBA00022840"/>
    </source>
</evidence>
<dbReference type="PANTHER" id="PTHR34590:SF16">
    <property type="entry name" value="OS05G0318600 PROTEIN"/>
    <property type="match status" value="1"/>
</dbReference>
<dbReference type="FunFam" id="3.30.200.20:FF:000039">
    <property type="entry name" value="receptor-like protein kinase FERONIA"/>
    <property type="match status" value="1"/>
</dbReference>
<feature type="compositionally biased region" description="Low complexity" evidence="18">
    <location>
        <begin position="845"/>
        <end position="860"/>
    </location>
</feature>
<dbReference type="PROSITE" id="PS00108">
    <property type="entry name" value="PROTEIN_KINASE_ST"/>
    <property type="match status" value="1"/>
</dbReference>
<dbReference type="PANTHER" id="PTHR34590">
    <property type="entry name" value="OS03G0124300 PROTEIN-RELATED"/>
    <property type="match status" value="1"/>
</dbReference>
<feature type="domain" description="Protein kinase" evidence="21">
    <location>
        <begin position="536"/>
        <end position="809"/>
    </location>
</feature>
<evidence type="ECO:0000256" key="12">
    <source>
        <dbReference type="ARBA" id="ARBA00023136"/>
    </source>
</evidence>
<name>A0A8J5W0V3_ZIZPA</name>
<comment type="subcellular location">
    <subcellularLocation>
        <location evidence="1">Cell membrane</location>
        <topology evidence="1">Single-pass type I membrane protein</topology>
    </subcellularLocation>
</comment>
<dbReference type="CDD" id="cd12087">
    <property type="entry name" value="TM_EGFR-like"/>
    <property type="match status" value="1"/>
</dbReference>
<dbReference type="FunFam" id="1.10.510.10:FF:000058">
    <property type="entry name" value="Receptor-like protein kinase FERONIA"/>
    <property type="match status" value="1"/>
</dbReference>
<keyword evidence="10 17" id="KW-0067">ATP-binding</keyword>
<sequence length="887" mass="96567">MMRPALLVLATLQCLTLPALLPVAVAAGGNATAASAAPIFLRCGASGVQSDSNNRSWDGDGSSRFAPSVKGVEAAASYQDPSLPSPVPYMAARVFTSNYTYSFPVSAGRMFLRLYFYPVAYGSYAASAAYFGVTANDLILLDKFNSSQTALASTFAYIVREFSVNVTSGSLDLTFAPSPPSSSSGQNNGTYAFVNGIEIVPTPDIFTTPTPSLVDGGDPNPFPLDPSWGFQMMYRLNVGGNMISPQDDSGFFRSWENDSPYIYGAAFGVNFGKDDNVTINYTIMAPVDVYATARSMGPNAQINLNYNLTWILPVDPGFTYLLRFHFCEIQYPITKVNQRSFFIYINNQTAQAQMDVIVWSGGIGRTTYTDYVVVVPASSDQQDMWVALHPDLSSKPEYFDAILNGLEVFKIQDNARKNLAGPNPPLPPPSPGLNPSAGRSGGRKQKATVPAIIGGAVGAIAVLVIASFGVFIICRRKKKVAKDSDKSEDERWTPLPDFSKSASATNTNTTGSQSTLPSNLCRHFSFAEIQAATNNFDKASLLGRGGFGNVFLGEIEDGTKVAIKRGNPLSEQGVHEFQNEIEMLSKLRHRHLVSLIGYCEDKNEMILVYDYMAHGTLREHLYNTKNSPLSWKQRLEICIGAARGLHYLHTGASQNIIHRDVKTTNILLDEKWVAKVSDFGLSKTGPNVDDTHVSTVVKGSFGYLDPEYFRRQQLTEKSDVYSFGVVLFEVLCARSALSPTLPKEQVSLADWALHCQKKGVLGEIIDPRLQGKIAPQCFVKFAETAEKCVADHSIDRPSMGDVLWNLEFALQLQESTDDSSSLTEGTSSGMSPLVLTRLQSDEPSTDTTTTTTTTTTTSMTDRSIATVESDGLTPSIIFSQLMTPDGR</sequence>
<evidence type="ECO:0000256" key="17">
    <source>
        <dbReference type="PROSITE-ProRule" id="PRU10141"/>
    </source>
</evidence>
<comment type="catalytic activity">
    <reaction evidence="15">
        <text>L-threonyl-[protein] + ATP = O-phospho-L-threonyl-[protein] + ADP + H(+)</text>
        <dbReference type="Rhea" id="RHEA:46608"/>
        <dbReference type="Rhea" id="RHEA-COMP:11060"/>
        <dbReference type="Rhea" id="RHEA-COMP:11605"/>
        <dbReference type="ChEBI" id="CHEBI:15378"/>
        <dbReference type="ChEBI" id="CHEBI:30013"/>
        <dbReference type="ChEBI" id="CHEBI:30616"/>
        <dbReference type="ChEBI" id="CHEBI:61977"/>
        <dbReference type="ChEBI" id="CHEBI:456216"/>
        <dbReference type="EC" id="2.7.11.1"/>
    </reaction>
</comment>
<keyword evidence="14" id="KW-0278">Fertilization</keyword>
<keyword evidence="12 19" id="KW-0472">Membrane</keyword>
<dbReference type="Proteomes" id="UP000729402">
    <property type="component" value="Unassembled WGS sequence"/>
</dbReference>
<dbReference type="Pfam" id="PF12819">
    <property type="entry name" value="Malectin_like"/>
    <property type="match status" value="1"/>
</dbReference>
<evidence type="ECO:0000256" key="9">
    <source>
        <dbReference type="ARBA" id="ARBA00022777"/>
    </source>
</evidence>
<dbReference type="InterPro" id="IPR008271">
    <property type="entry name" value="Ser/Thr_kinase_AS"/>
</dbReference>
<keyword evidence="9" id="KW-0418">Kinase</keyword>
<dbReference type="PROSITE" id="PS50011">
    <property type="entry name" value="PROTEIN_KINASE_DOM"/>
    <property type="match status" value="1"/>
</dbReference>
<dbReference type="InterPro" id="IPR000719">
    <property type="entry name" value="Prot_kinase_dom"/>
</dbReference>
<feature type="compositionally biased region" description="Pro residues" evidence="18">
    <location>
        <begin position="422"/>
        <end position="432"/>
    </location>
</feature>
<dbReference type="PROSITE" id="PS00107">
    <property type="entry name" value="PROTEIN_KINASE_ATP"/>
    <property type="match status" value="1"/>
</dbReference>
<dbReference type="GO" id="GO:0005524">
    <property type="term" value="F:ATP binding"/>
    <property type="evidence" value="ECO:0007669"/>
    <property type="project" value="UniProtKB-UniRule"/>
</dbReference>
<keyword evidence="4" id="KW-0723">Serine/threonine-protein kinase</keyword>